<dbReference type="InterPro" id="IPR050491">
    <property type="entry name" value="AmpC-like"/>
</dbReference>
<feature type="domain" description="Beta-lactamase-related" evidence="3">
    <location>
        <begin position="76"/>
        <end position="398"/>
    </location>
</feature>
<keyword evidence="2" id="KW-0812">Transmembrane</keyword>
<dbReference type="PANTHER" id="PTHR46825:SF8">
    <property type="entry name" value="BETA-LACTAMASE-RELATED"/>
    <property type="match status" value="1"/>
</dbReference>
<dbReference type="InterPro" id="IPR012338">
    <property type="entry name" value="Beta-lactam/transpept-like"/>
</dbReference>
<feature type="transmembrane region" description="Helical" evidence="2">
    <location>
        <begin position="425"/>
        <end position="446"/>
    </location>
</feature>
<feature type="transmembrane region" description="Helical" evidence="2">
    <location>
        <begin position="519"/>
        <end position="540"/>
    </location>
</feature>
<comment type="caution">
    <text evidence="4">The sequence shown here is derived from an EMBL/GenBank/DDBJ whole genome shotgun (WGS) entry which is preliminary data.</text>
</comment>
<proteinExistence type="predicted"/>
<evidence type="ECO:0000313" key="5">
    <source>
        <dbReference type="Proteomes" id="UP000746503"/>
    </source>
</evidence>
<feature type="compositionally biased region" description="Low complexity" evidence="1">
    <location>
        <begin position="48"/>
        <end position="65"/>
    </location>
</feature>
<feature type="region of interest" description="Disordered" evidence="1">
    <location>
        <begin position="48"/>
        <end position="73"/>
    </location>
</feature>
<keyword evidence="5" id="KW-1185">Reference proteome</keyword>
<feature type="transmembrane region" description="Helical" evidence="2">
    <location>
        <begin position="478"/>
        <end position="499"/>
    </location>
</feature>
<gene>
    <name evidence="4" type="ORF">HCJ92_09855</name>
</gene>
<dbReference type="Proteomes" id="UP000746503">
    <property type="component" value="Unassembled WGS sequence"/>
</dbReference>
<feature type="region of interest" description="Disordered" evidence="1">
    <location>
        <begin position="1"/>
        <end position="20"/>
    </location>
</feature>
<accession>A0ABX1ALK7</accession>
<dbReference type="InterPro" id="IPR001466">
    <property type="entry name" value="Beta-lactam-related"/>
</dbReference>
<name>A0ABX1ALK7_9ACTN</name>
<dbReference type="Gene3D" id="3.40.710.10">
    <property type="entry name" value="DD-peptidase/beta-lactamase superfamily"/>
    <property type="match status" value="1"/>
</dbReference>
<evidence type="ECO:0000256" key="1">
    <source>
        <dbReference type="SAM" id="MobiDB-lite"/>
    </source>
</evidence>
<sequence length="549" mass="57211">MSILFKSGGHRQADPPRARPWRARRGAPLLLVAPALAGVLLLTAAAPSPPGSTASAGAPTLPAEADSPEEAAAEADTYVRERMAATGVPGAAYAVIGPDGVHHSGTFGEDGHGAPVTGDTPFLWGSVAKPVTATLVLRLVEQGRLALSDPVGAHLPWYGTDDDRQPTVRDLLRHTSGLPAGLHLTDRHDPDRRPLAVARQSATLPPVAEPGGEHHYSGHNYLLLAAVVEAVTGEEFTTALDHHVLAPLGMDDAVITPTDARDRLPPGHRYVLGHPVAMRTGFDPAGVGYGYLGGTLHDLTAYARAQLDGPPGDETGASPSVPREQRALAHRPATVTGDDRYYGLGWRNWPAADIGVPGGGRVVWHGGAAPGYQAAVLLLPEKRQAVVLLQNAYGSFQENALLETGFGLVALTHGQTPVDSGGEPAYGALLVGLGCAVLVPAALLGATVHRASRRRGSGRRGGASPGETPAPRSGWRAVAGWTAWVGPAAALAVTAGWVLPGLWGLRLDGVWLWAPDIAAALWAVVVTCALLIAARTATAVRSHRRWARR</sequence>
<feature type="region of interest" description="Disordered" evidence="1">
    <location>
        <begin position="453"/>
        <end position="474"/>
    </location>
</feature>
<dbReference type="EMBL" id="JAAVJB010000058">
    <property type="protein sequence ID" value="NJP66581.1"/>
    <property type="molecule type" value="Genomic_DNA"/>
</dbReference>
<reference evidence="4 5" key="1">
    <citation type="submission" date="2020-03" db="EMBL/GenBank/DDBJ databases">
        <title>Draft genome of Streptomyces sp. ventii, isolated from the Axial Seamount in the Pacific Ocean, and resequencing of the two type strains Streptomyces lonarensis strain NCL 716 and Streptomyces bohaiensis strain 11A07.</title>
        <authorList>
            <person name="Loughran R.M."/>
            <person name="Pfannmuller K.M."/>
            <person name="Wasson B.J."/>
            <person name="Deadmond M.C."/>
            <person name="Paddock B.E."/>
            <person name="Koyack M.J."/>
            <person name="Gallegos D.A."/>
            <person name="Mitchell E.A."/>
            <person name="Ushijima B."/>
            <person name="Saw J.H."/>
            <person name="Mcphail K.L."/>
            <person name="Videau P."/>
        </authorList>
    </citation>
    <scope>NUCLEOTIDE SEQUENCE [LARGE SCALE GENOMIC DNA]</scope>
    <source>
        <strain evidence="5">5675061</strain>
    </source>
</reference>
<dbReference type="PANTHER" id="PTHR46825">
    <property type="entry name" value="D-ALANYL-D-ALANINE-CARBOXYPEPTIDASE/ENDOPEPTIDASE AMPH"/>
    <property type="match status" value="1"/>
</dbReference>
<dbReference type="SUPFAM" id="SSF56601">
    <property type="entry name" value="beta-lactamase/transpeptidase-like"/>
    <property type="match status" value="1"/>
</dbReference>
<feature type="region of interest" description="Disordered" evidence="1">
    <location>
        <begin position="305"/>
        <end position="330"/>
    </location>
</feature>
<evidence type="ECO:0000256" key="2">
    <source>
        <dbReference type="SAM" id="Phobius"/>
    </source>
</evidence>
<evidence type="ECO:0000313" key="4">
    <source>
        <dbReference type="EMBL" id="NJP66581.1"/>
    </source>
</evidence>
<evidence type="ECO:0000259" key="3">
    <source>
        <dbReference type="Pfam" id="PF00144"/>
    </source>
</evidence>
<dbReference type="RefSeq" id="WP_167933104.1">
    <property type="nucleotide sequence ID" value="NZ_JAAVJB010000058.1"/>
</dbReference>
<keyword evidence="2" id="KW-1133">Transmembrane helix</keyword>
<dbReference type="Pfam" id="PF00144">
    <property type="entry name" value="Beta-lactamase"/>
    <property type="match status" value="1"/>
</dbReference>
<keyword evidence="2" id="KW-0472">Membrane</keyword>
<organism evidence="4 5">
    <name type="scientific">Streptomyces spiramenti</name>
    <dbReference type="NCBI Taxonomy" id="2720606"/>
    <lineage>
        <taxon>Bacteria</taxon>
        <taxon>Bacillati</taxon>
        <taxon>Actinomycetota</taxon>
        <taxon>Actinomycetes</taxon>
        <taxon>Kitasatosporales</taxon>
        <taxon>Streptomycetaceae</taxon>
        <taxon>Streptomyces</taxon>
    </lineage>
</organism>
<protein>
    <submittedName>
        <fullName evidence="4">Beta-lactamase family protein</fullName>
    </submittedName>
</protein>